<proteinExistence type="predicted"/>
<evidence type="ECO:0000256" key="1">
    <source>
        <dbReference type="SAM" id="SignalP"/>
    </source>
</evidence>
<dbReference type="EMBL" id="CADEBC010000623">
    <property type="protein sequence ID" value="CAB3259518.1"/>
    <property type="molecule type" value="Genomic_DNA"/>
</dbReference>
<evidence type="ECO:0000313" key="3">
    <source>
        <dbReference type="Proteomes" id="UP000494106"/>
    </source>
</evidence>
<evidence type="ECO:0000313" key="2">
    <source>
        <dbReference type="EMBL" id="CAB3259518.1"/>
    </source>
</evidence>
<comment type="caution">
    <text evidence="2">The sequence shown here is derived from an EMBL/GenBank/DDBJ whole genome shotgun (WGS) entry which is preliminary data.</text>
</comment>
<dbReference type="SMART" id="SM00700">
    <property type="entry name" value="JHBP"/>
    <property type="match status" value="1"/>
</dbReference>
<dbReference type="PANTHER" id="PTHR11008">
    <property type="entry name" value="PROTEIN TAKEOUT-LIKE PROTEIN"/>
    <property type="match status" value="1"/>
</dbReference>
<dbReference type="InterPro" id="IPR010562">
    <property type="entry name" value="Haemolymph_juvenile_hormone-bd"/>
</dbReference>
<reference evidence="2 3" key="1">
    <citation type="submission" date="2020-04" db="EMBL/GenBank/DDBJ databases">
        <authorList>
            <person name="Wallbank WR R."/>
            <person name="Pardo Diaz C."/>
            <person name="Kozak K."/>
            <person name="Martin S."/>
            <person name="Jiggins C."/>
            <person name="Moest M."/>
            <person name="Warren A I."/>
            <person name="Byers J.R.P. K."/>
            <person name="Montejo-Kovacevich G."/>
            <person name="Yen C E."/>
        </authorList>
    </citation>
    <scope>NUCLEOTIDE SEQUENCE [LARGE SCALE GENOMIC DNA]</scope>
</reference>
<sequence>MNTLKSLIVLLGFIFHTYSAEPCKKICILGDPKCVTKGGSVVYKTVVHGVKDLMIEPLDPLHIKSIDGTLENVKYKLTNITLKGLKDCTVTKLTLNATSNKYGQYLNCPKLVSRFCFEAQENTKKPVLSGKGTATVAAYNYDILNYGLYSVFVNEDHRPHFFVITQDSKTNLKGKLEFAITNTHVTSTNKVNETVKYMNHNWRRTEKFLHKPIVKRAMKILISKIDVYIRKFTMGEVLPERND</sequence>
<dbReference type="PANTHER" id="PTHR11008:SF41">
    <property type="entry name" value="RE70318P"/>
    <property type="match status" value="1"/>
</dbReference>
<dbReference type="InterPro" id="IPR038606">
    <property type="entry name" value="To_sf"/>
</dbReference>
<name>A0A8S1BC99_ARCPL</name>
<dbReference type="AlphaFoldDB" id="A0A8S1BC99"/>
<dbReference type="GO" id="GO:0005615">
    <property type="term" value="C:extracellular space"/>
    <property type="evidence" value="ECO:0007669"/>
    <property type="project" value="TreeGrafter"/>
</dbReference>
<accession>A0A8S1BC99</accession>
<keyword evidence="3" id="KW-1185">Reference proteome</keyword>
<feature type="chain" id="PRO_5035750051" evidence="1">
    <location>
        <begin position="20"/>
        <end position="243"/>
    </location>
</feature>
<dbReference type="Proteomes" id="UP000494106">
    <property type="component" value="Unassembled WGS sequence"/>
</dbReference>
<protein>
    <submittedName>
        <fullName evidence="2">Uncharacterized protein</fullName>
    </submittedName>
</protein>
<dbReference type="OrthoDB" id="7251644at2759"/>
<organism evidence="2 3">
    <name type="scientific">Arctia plantaginis</name>
    <name type="common">Wood tiger moth</name>
    <name type="synonym">Phalaena plantaginis</name>
    <dbReference type="NCBI Taxonomy" id="874455"/>
    <lineage>
        <taxon>Eukaryota</taxon>
        <taxon>Metazoa</taxon>
        <taxon>Ecdysozoa</taxon>
        <taxon>Arthropoda</taxon>
        <taxon>Hexapoda</taxon>
        <taxon>Insecta</taxon>
        <taxon>Pterygota</taxon>
        <taxon>Neoptera</taxon>
        <taxon>Endopterygota</taxon>
        <taxon>Lepidoptera</taxon>
        <taxon>Glossata</taxon>
        <taxon>Ditrysia</taxon>
        <taxon>Noctuoidea</taxon>
        <taxon>Erebidae</taxon>
        <taxon>Arctiinae</taxon>
        <taxon>Arctia</taxon>
    </lineage>
</organism>
<feature type="signal peptide" evidence="1">
    <location>
        <begin position="1"/>
        <end position="19"/>
    </location>
</feature>
<keyword evidence="1" id="KW-0732">Signal</keyword>
<dbReference type="Gene3D" id="3.15.10.30">
    <property type="entry name" value="Haemolymph juvenile hormone binding protein"/>
    <property type="match status" value="1"/>
</dbReference>
<dbReference type="Pfam" id="PF06585">
    <property type="entry name" value="JHBP"/>
    <property type="match status" value="1"/>
</dbReference>
<gene>
    <name evidence="2" type="ORF">APLA_LOCUS17109</name>
</gene>